<keyword evidence="3" id="KW-1185">Reference proteome</keyword>
<dbReference type="GO" id="GO:0000182">
    <property type="term" value="F:rDNA binding"/>
    <property type="evidence" value="ECO:0007669"/>
    <property type="project" value="TreeGrafter"/>
</dbReference>
<sequence length="306" mass="33753">MNSTESREDVEILNNTTVEVEAESEDVTLDCWPHPPDSVSTTLQGSSNRRWQGSSGQPVRVASVRRQRRIPTLFSDAAISRGCSACGFAAKQKLESLPPQFILNYVEAGNRGQPARRPGPRFFEAEQVDTSRFLDNKGQEEALSLDRSSTITSAHVVDRRTSLSSGKKPPLRVSLLSSSSTHSSLSPLNRGSWASDNGKRELDPHICNHAEIYFPDMQEEGAWLQQCSQSIQDDLEAGSEGCPPPMAARELERRRPSREPSPPPTQPRSAPNPPSRRRAVRVSSRLRTQDPPMSGRGGRVVKAMDC</sequence>
<dbReference type="PANTHER" id="PTHR28665:SF1">
    <property type="entry name" value="BEN DOMAIN-CONTAINING PROTEIN 3"/>
    <property type="match status" value="1"/>
</dbReference>
<feature type="compositionally biased region" description="Basic and acidic residues" evidence="1">
    <location>
        <begin position="249"/>
        <end position="258"/>
    </location>
</feature>
<feature type="region of interest" description="Disordered" evidence="1">
    <location>
        <begin position="158"/>
        <end position="196"/>
    </location>
</feature>
<evidence type="ECO:0000313" key="2">
    <source>
        <dbReference type="EMBL" id="KFO33721.1"/>
    </source>
</evidence>
<feature type="region of interest" description="Disordered" evidence="1">
    <location>
        <begin position="234"/>
        <end position="306"/>
    </location>
</feature>
<dbReference type="GO" id="GO:0000183">
    <property type="term" value="P:rDNA heterochromatin formation"/>
    <property type="evidence" value="ECO:0007669"/>
    <property type="project" value="InterPro"/>
</dbReference>
<evidence type="ECO:0000256" key="1">
    <source>
        <dbReference type="SAM" id="MobiDB-lite"/>
    </source>
</evidence>
<dbReference type="GO" id="GO:0000792">
    <property type="term" value="C:heterochromatin"/>
    <property type="evidence" value="ECO:0007669"/>
    <property type="project" value="InterPro"/>
</dbReference>
<name>A0A091EEF9_FUKDA</name>
<dbReference type="GO" id="GO:0000122">
    <property type="term" value="P:negative regulation of transcription by RNA polymerase II"/>
    <property type="evidence" value="ECO:0007669"/>
    <property type="project" value="TreeGrafter"/>
</dbReference>
<dbReference type="Proteomes" id="UP000028990">
    <property type="component" value="Unassembled WGS sequence"/>
</dbReference>
<gene>
    <name evidence="2" type="ORF">H920_04715</name>
</gene>
<evidence type="ECO:0000313" key="3">
    <source>
        <dbReference type="Proteomes" id="UP000028990"/>
    </source>
</evidence>
<reference evidence="2 3" key="1">
    <citation type="submission" date="2013-11" db="EMBL/GenBank/DDBJ databases">
        <title>The Damaraland mole rat (Fukomys damarensis) genome and evolution of African mole rats.</title>
        <authorList>
            <person name="Gladyshev V.N."/>
            <person name="Fang X."/>
        </authorList>
    </citation>
    <scope>NUCLEOTIDE SEQUENCE [LARGE SCALE GENOMIC DNA]</scope>
    <source>
        <tissue evidence="2">Liver</tissue>
    </source>
</reference>
<organism evidence="2 3">
    <name type="scientific">Fukomys damarensis</name>
    <name type="common">Damaraland mole rat</name>
    <name type="synonym">Cryptomys damarensis</name>
    <dbReference type="NCBI Taxonomy" id="885580"/>
    <lineage>
        <taxon>Eukaryota</taxon>
        <taxon>Metazoa</taxon>
        <taxon>Chordata</taxon>
        <taxon>Craniata</taxon>
        <taxon>Vertebrata</taxon>
        <taxon>Euteleostomi</taxon>
        <taxon>Mammalia</taxon>
        <taxon>Eutheria</taxon>
        <taxon>Euarchontoglires</taxon>
        <taxon>Glires</taxon>
        <taxon>Rodentia</taxon>
        <taxon>Hystricomorpha</taxon>
        <taxon>Bathyergidae</taxon>
        <taxon>Fukomys</taxon>
    </lineage>
</organism>
<dbReference type="InterPro" id="IPR033583">
    <property type="entry name" value="BEND3"/>
</dbReference>
<dbReference type="AlphaFoldDB" id="A0A091EEF9"/>
<dbReference type="PANTHER" id="PTHR28665">
    <property type="entry name" value="BEN DOMAIN-CONTAINING PROTEIN 3"/>
    <property type="match status" value="1"/>
</dbReference>
<feature type="region of interest" description="Disordered" evidence="1">
    <location>
        <begin position="29"/>
        <end position="56"/>
    </location>
</feature>
<feature type="compositionally biased region" description="Polar residues" evidence="1">
    <location>
        <begin position="38"/>
        <end position="56"/>
    </location>
</feature>
<protein>
    <submittedName>
        <fullName evidence="2">BEN domain-containing protein 3</fullName>
    </submittedName>
</protein>
<proteinExistence type="predicted"/>
<accession>A0A091EEF9</accession>
<feature type="compositionally biased region" description="Pro residues" evidence="1">
    <location>
        <begin position="259"/>
        <end position="274"/>
    </location>
</feature>
<feature type="compositionally biased region" description="Low complexity" evidence="1">
    <location>
        <begin position="174"/>
        <end position="188"/>
    </location>
</feature>
<dbReference type="EMBL" id="KN122054">
    <property type="protein sequence ID" value="KFO33721.1"/>
    <property type="molecule type" value="Genomic_DNA"/>
</dbReference>